<evidence type="ECO:0000256" key="1">
    <source>
        <dbReference type="ARBA" id="ARBA00022679"/>
    </source>
</evidence>
<protein>
    <submittedName>
        <fullName evidence="4">GNAT family N-acetyltransferase</fullName>
    </submittedName>
</protein>
<keyword evidence="1" id="KW-0808">Transferase</keyword>
<gene>
    <name evidence="4" type="ORF">JCR33_10880</name>
</gene>
<comment type="caution">
    <text evidence="4">The sequence shown here is derived from an EMBL/GenBank/DDBJ whole genome shotgun (WGS) entry which is preliminary data.</text>
</comment>
<reference evidence="4" key="1">
    <citation type="submission" date="2020-12" db="EMBL/GenBank/DDBJ databases">
        <title>Bacterial taxonomy.</title>
        <authorList>
            <person name="Pan X."/>
        </authorList>
    </citation>
    <scope>NUCLEOTIDE SEQUENCE</scope>
    <source>
        <strain evidence="4">B2012</strain>
    </source>
</reference>
<dbReference type="AlphaFoldDB" id="A0A934IP74"/>
<evidence type="ECO:0000256" key="2">
    <source>
        <dbReference type="ARBA" id="ARBA00023315"/>
    </source>
</evidence>
<dbReference type="InterPro" id="IPR000182">
    <property type="entry name" value="GNAT_dom"/>
</dbReference>
<keyword evidence="2" id="KW-0012">Acyltransferase</keyword>
<dbReference type="RefSeq" id="WP_198882071.1">
    <property type="nucleotide sequence ID" value="NZ_JAEKJA010000007.1"/>
</dbReference>
<feature type="domain" description="N-acetyltransferase" evidence="3">
    <location>
        <begin position="8"/>
        <end position="176"/>
    </location>
</feature>
<accession>A0A934IP74</accession>
<organism evidence="4 5">
    <name type="scientific">Acuticoccus mangrovi</name>
    <dbReference type="NCBI Taxonomy" id="2796142"/>
    <lineage>
        <taxon>Bacteria</taxon>
        <taxon>Pseudomonadati</taxon>
        <taxon>Pseudomonadota</taxon>
        <taxon>Alphaproteobacteria</taxon>
        <taxon>Hyphomicrobiales</taxon>
        <taxon>Amorphaceae</taxon>
        <taxon>Acuticoccus</taxon>
    </lineage>
</organism>
<evidence type="ECO:0000259" key="3">
    <source>
        <dbReference type="PROSITE" id="PS51186"/>
    </source>
</evidence>
<evidence type="ECO:0000313" key="5">
    <source>
        <dbReference type="Proteomes" id="UP000609531"/>
    </source>
</evidence>
<dbReference type="EMBL" id="JAEKJA010000007">
    <property type="protein sequence ID" value="MBJ3776195.1"/>
    <property type="molecule type" value="Genomic_DNA"/>
</dbReference>
<proteinExistence type="predicted"/>
<sequence length="182" mass="19390">MGVSIEALDVEAFDAALPALAEVLQACVAGGASVNFVCPFSLEEARAFFLDKVRPAVVAGHRVVLAAWVDGEIVGTVQLACDTPPNQPHRADVTKLLVHPKARRRGIGRHLMEALHEAARARGRSLLTLDTLVGDAAEPLYVSVGYRRVGPIPGYSLAPDGSGRLDATMIMYCPLGERVPLE</sequence>
<dbReference type="InterPro" id="IPR050832">
    <property type="entry name" value="Bact_Acetyltransf"/>
</dbReference>
<dbReference type="Pfam" id="PF13508">
    <property type="entry name" value="Acetyltransf_7"/>
    <property type="match status" value="1"/>
</dbReference>
<name>A0A934IP74_9HYPH</name>
<dbReference type="GO" id="GO:0016747">
    <property type="term" value="F:acyltransferase activity, transferring groups other than amino-acyl groups"/>
    <property type="evidence" value="ECO:0007669"/>
    <property type="project" value="InterPro"/>
</dbReference>
<evidence type="ECO:0000313" key="4">
    <source>
        <dbReference type="EMBL" id="MBJ3776195.1"/>
    </source>
</evidence>
<dbReference type="InterPro" id="IPR016181">
    <property type="entry name" value="Acyl_CoA_acyltransferase"/>
</dbReference>
<dbReference type="CDD" id="cd04301">
    <property type="entry name" value="NAT_SF"/>
    <property type="match status" value="1"/>
</dbReference>
<dbReference type="Proteomes" id="UP000609531">
    <property type="component" value="Unassembled WGS sequence"/>
</dbReference>
<dbReference type="PROSITE" id="PS51186">
    <property type="entry name" value="GNAT"/>
    <property type="match status" value="1"/>
</dbReference>
<keyword evidence="5" id="KW-1185">Reference proteome</keyword>
<dbReference type="Gene3D" id="3.40.630.30">
    <property type="match status" value="1"/>
</dbReference>
<dbReference type="PANTHER" id="PTHR43877">
    <property type="entry name" value="AMINOALKYLPHOSPHONATE N-ACETYLTRANSFERASE-RELATED-RELATED"/>
    <property type="match status" value="1"/>
</dbReference>
<dbReference type="SUPFAM" id="SSF55729">
    <property type="entry name" value="Acyl-CoA N-acyltransferases (Nat)"/>
    <property type="match status" value="1"/>
</dbReference>